<dbReference type="Proteomes" id="UP000267524">
    <property type="component" value="Unassembled WGS sequence"/>
</dbReference>
<dbReference type="SUPFAM" id="SSF46689">
    <property type="entry name" value="Homeodomain-like"/>
    <property type="match status" value="1"/>
</dbReference>
<keyword evidence="1" id="KW-0805">Transcription regulation</keyword>
<dbReference type="EMBL" id="QWIV01000008">
    <property type="protein sequence ID" value="RMZ60408.1"/>
    <property type="molecule type" value="Genomic_DNA"/>
</dbReference>
<dbReference type="PROSITE" id="PS01124">
    <property type="entry name" value="HTH_ARAC_FAMILY_2"/>
    <property type="match status" value="1"/>
</dbReference>
<keyword evidence="3" id="KW-0804">Transcription</keyword>
<dbReference type="Gene3D" id="1.10.10.60">
    <property type="entry name" value="Homeodomain-like"/>
    <property type="match status" value="1"/>
</dbReference>
<comment type="caution">
    <text evidence="6">The sequence shown here is derived from an EMBL/GenBank/DDBJ whole genome shotgun (WGS) entry which is preliminary data.</text>
</comment>
<sequence length="283" mass="33397">MEQKNLQNTKKHVDIGHRYLYLKNETDKISKKDVILVKGINSWGGIKEKVREVNNIEDRVQNYVNTSYDNIDDKNIFSRNKNQITQRKTWVKSIIIAIAVFIIIIGTVYFIWYPYNHKKSITKFKNKFYSLHGNPSIENTPLQKSEESKLNGDELMMSSETEQKILTKLKEFEELDLFINNNMSRAYLATFCETNGKYLSYVINKQKNKCINSYINELRINYIIRKLQNVHKYKKYKIAILSEEAGFSSPNRFSLVFKKFTGMSPSQFIKYLDEKGNEDTRFQ</sequence>
<dbReference type="AlphaFoldDB" id="A0A3M7LCB0"/>
<dbReference type="SMART" id="SM00342">
    <property type="entry name" value="HTH_ARAC"/>
    <property type="match status" value="1"/>
</dbReference>
<feature type="transmembrane region" description="Helical" evidence="4">
    <location>
        <begin position="89"/>
        <end position="112"/>
    </location>
</feature>
<evidence type="ECO:0000256" key="2">
    <source>
        <dbReference type="ARBA" id="ARBA00023125"/>
    </source>
</evidence>
<accession>A0A3M7LCB0</accession>
<evidence type="ECO:0000256" key="1">
    <source>
        <dbReference type="ARBA" id="ARBA00023015"/>
    </source>
</evidence>
<dbReference type="PANTHER" id="PTHR43280:SF34">
    <property type="entry name" value="ARAC-FAMILY TRANSCRIPTIONAL REGULATOR"/>
    <property type="match status" value="1"/>
</dbReference>
<gene>
    <name evidence="6" type="ORF">D1632_05590</name>
</gene>
<evidence type="ECO:0000313" key="7">
    <source>
        <dbReference type="Proteomes" id="UP000267524"/>
    </source>
</evidence>
<dbReference type="GO" id="GO:0003700">
    <property type="term" value="F:DNA-binding transcription factor activity"/>
    <property type="evidence" value="ECO:0007669"/>
    <property type="project" value="InterPro"/>
</dbReference>
<proteinExistence type="predicted"/>
<dbReference type="GO" id="GO:0043565">
    <property type="term" value="F:sequence-specific DNA binding"/>
    <property type="evidence" value="ECO:0007669"/>
    <property type="project" value="InterPro"/>
</dbReference>
<evidence type="ECO:0000256" key="4">
    <source>
        <dbReference type="SAM" id="Phobius"/>
    </source>
</evidence>
<keyword evidence="7" id="KW-1185">Reference proteome</keyword>
<feature type="domain" description="HTH araC/xylS-type" evidence="5">
    <location>
        <begin position="167"/>
        <end position="271"/>
    </location>
</feature>
<reference evidence="6 7" key="1">
    <citation type="submission" date="2018-08" db="EMBL/GenBank/DDBJ databases">
        <title>Chryseobacterium nematophagum: a novel matrix digesting pathogen of nematodes.</title>
        <authorList>
            <person name="Page A."/>
            <person name="Roberts M."/>
            <person name="Felix M.-A."/>
            <person name="Weir W."/>
        </authorList>
    </citation>
    <scope>NUCLEOTIDE SEQUENCE [LARGE SCALE GENOMIC DNA]</scope>
    <source>
        <strain evidence="6 7">JUb275</strain>
    </source>
</reference>
<protein>
    <submittedName>
        <fullName evidence="6">Helix-turn-helix domain-containing protein</fullName>
    </submittedName>
</protein>
<dbReference type="PANTHER" id="PTHR43280">
    <property type="entry name" value="ARAC-FAMILY TRANSCRIPTIONAL REGULATOR"/>
    <property type="match status" value="1"/>
</dbReference>
<dbReference type="InterPro" id="IPR009057">
    <property type="entry name" value="Homeodomain-like_sf"/>
</dbReference>
<organism evidence="6 7">
    <name type="scientific">Chryseobacterium nematophagum</name>
    <dbReference type="NCBI Taxonomy" id="2305228"/>
    <lineage>
        <taxon>Bacteria</taxon>
        <taxon>Pseudomonadati</taxon>
        <taxon>Bacteroidota</taxon>
        <taxon>Flavobacteriia</taxon>
        <taxon>Flavobacteriales</taxon>
        <taxon>Weeksellaceae</taxon>
        <taxon>Chryseobacterium group</taxon>
        <taxon>Chryseobacterium</taxon>
    </lineage>
</organism>
<name>A0A3M7LCB0_9FLAO</name>
<keyword evidence="4" id="KW-0472">Membrane</keyword>
<dbReference type="InterPro" id="IPR018060">
    <property type="entry name" value="HTH_AraC"/>
</dbReference>
<keyword evidence="2" id="KW-0238">DNA-binding</keyword>
<dbReference type="RefSeq" id="WP_122546247.1">
    <property type="nucleotide sequence ID" value="NZ_QWIV01000008.1"/>
</dbReference>
<evidence type="ECO:0000256" key="3">
    <source>
        <dbReference type="ARBA" id="ARBA00023163"/>
    </source>
</evidence>
<keyword evidence="4" id="KW-0812">Transmembrane</keyword>
<evidence type="ECO:0000313" key="6">
    <source>
        <dbReference type="EMBL" id="RMZ60408.1"/>
    </source>
</evidence>
<evidence type="ECO:0000259" key="5">
    <source>
        <dbReference type="PROSITE" id="PS01124"/>
    </source>
</evidence>
<keyword evidence="4" id="KW-1133">Transmembrane helix</keyword>
<dbReference type="Pfam" id="PF12833">
    <property type="entry name" value="HTH_18"/>
    <property type="match status" value="1"/>
</dbReference>